<keyword evidence="8 12" id="KW-0119">Carbohydrate metabolism</keyword>
<comment type="similarity">
    <text evidence="3 11">Belongs to the glycosyl hydrolase 13 family.</text>
</comment>
<dbReference type="Pfam" id="PF00686">
    <property type="entry name" value="CBM_20"/>
    <property type="match status" value="1"/>
</dbReference>
<keyword evidence="5" id="KW-0479">Metal-binding</keyword>
<dbReference type="InterPro" id="IPR017853">
    <property type="entry name" value="GH"/>
</dbReference>
<gene>
    <name evidence="14" type="ORF">FISHEDRAFT_45929</name>
</gene>
<evidence type="ECO:0000256" key="10">
    <source>
        <dbReference type="ARBA" id="ARBA00023326"/>
    </source>
</evidence>
<feature type="domain" description="CBM20" evidence="13">
    <location>
        <begin position="483"/>
        <end position="576"/>
    </location>
</feature>
<dbReference type="SMART" id="SM00632">
    <property type="entry name" value="Aamy_C"/>
    <property type="match status" value="1"/>
</dbReference>
<dbReference type="PANTHER" id="PTHR43447">
    <property type="entry name" value="ALPHA-AMYLASE"/>
    <property type="match status" value="1"/>
</dbReference>
<proteinExistence type="inferred from homology"/>
<keyword evidence="6 12" id="KW-0378">Hydrolase</keyword>
<evidence type="ECO:0000256" key="6">
    <source>
        <dbReference type="ARBA" id="ARBA00022801"/>
    </source>
</evidence>
<dbReference type="Pfam" id="PF02806">
    <property type="entry name" value="Alpha-amylase_C"/>
    <property type="match status" value="1"/>
</dbReference>
<dbReference type="Gene3D" id="2.60.40.1180">
    <property type="entry name" value="Golgi alpha-mannosidase II"/>
    <property type="match status" value="1"/>
</dbReference>
<evidence type="ECO:0000256" key="8">
    <source>
        <dbReference type="ARBA" id="ARBA00023277"/>
    </source>
</evidence>
<dbReference type="SMART" id="SM00642">
    <property type="entry name" value="Aamy"/>
    <property type="match status" value="1"/>
</dbReference>
<dbReference type="InterPro" id="IPR006047">
    <property type="entry name" value="GH13_cat_dom"/>
</dbReference>
<dbReference type="GO" id="GO:2001070">
    <property type="term" value="F:starch binding"/>
    <property type="evidence" value="ECO:0007669"/>
    <property type="project" value="InterPro"/>
</dbReference>
<dbReference type="Pfam" id="PF00128">
    <property type="entry name" value="Alpha-amylase"/>
    <property type="match status" value="1"/>
</dbReference>
<dbReference type="Proteomes" id="UP000054144">
    <property type="component" value="Unassembled WGS sequence"/>
</dbReference>
<sequence>MCCVHSTLAIDPRLFAPVVSPHTWRTTPTAGVIAQMFQWSWTSIAQECTNFLGPAGYGYVQVSPPMEHIAGEQWWTDYQPVSYNLTSKHGTRDEFASMIQQCHDADVQIVVDAVFNHMTAQQNGTGVAGTTFMHYYYPGNYGYQNFHHCPPVNGSYAMDLNNRTSVQECELLGLADLATETEDVQSRLAAYGNDLLSLGVDGLRLDAAKHIPTGDIANILSRLNGTKRPYITQEITYNGAEAVRPSEYVQNGMCLLFRYPLAFLQAFSNDSVGISSLRDMGSLGWVPSWDANIFVANHDTERSGTSLNFSSPANTYVLAHVLSLAHPYGRPTVLSSYSFDTTDDGAPVDGQGTCQATSGANRWLCQHRWPAIAGMVGFRNNVQNASLTNWASSSPQQIAFGRGRTGYVAINNADTHWRTQFNTSLPDGHYCNVVDGVSQNGVSCTGSSYLRSSSFIVQNGAFTATLYPRTALAMHTGSLGSAPGASGNVSLTFDLSPPPIEDSLEFYVLGNVTELGSWNTSNAIELTEQSGGTWDTIVVLPAGTLIEYSYLRRVGNGSVSMLAALFDNASTYWMLF</sequence>
<dbReference type="SUPFAM" id="SSF51011">
    <property type="entry name" value="Glycosyl hydrolase domain"/>
    <property type="match status" value="1"/>
</dbReference>
<evidence type="ECO:0000256" key="7">
    <source>
        <dbReference type="ARBA" id="ARBA00022837"/>
    </source>
</evidence>
<dbReference type="SMART" id="SM01065">
    <property type="entry name" value="CBM_2"/>
    <property type="match status" value="1"/>
</dbReference>
<dbReference type="InterPro" id="IPR031319">
    <property type="entry name" value="A-amylase_C"/>
</dbReference>
<keyword evidence="15" id="KW-1185">Reference proteome</keyword>
<evidence type="ECO:0000256" key="1">
    <source>
        <dbReference type="ARBA" id="ARBA00000548"/>
    </source>
</evidence>
<dbReference type="GO" id="GO:0046872">
    <property type="term" value="F:metal ion binding"/>
    <property type="evidence" value="ECO:0007669"/>
    <property type="project" value="UniProtKB-KW"/>
</dbReference>
<dbReference type="Gene3D" id="3.20.20.80">
    <property type="entry name" value="Glycosidases"/>
    <property type="match status" value="1"/>
</dbReference>
<accession>A0A0D7A9P9</accession>
<comment type="catalytic activity">
    <reaction evidence="1 12">
        <text>Endohydrolysis of (1-&gt;4)-alpha-D-glucosidic linkages in polysaccharides containing three or more (1-&gt;4)-alpha-linked D-glucose units.</text>
        <dbReference type="EC" id="3.2.1.1"/>
    </reaction>
</comment>
<dbReference type="SUPFAM" id="SSF51445">
    <property type="entry name" value="(Trans)glycosidases"/>
    <property type="match status" value="1"/>
</dbReference>
<dbReference type="PROSITE" id="PS51166">
    <property type="entry name" value="CBM20"/>
    <property type="match status" value="1"/>
</dbReference>
<dbReference type="InterPro" id="IPR002044">
    <property type="entry name" value="CBM20"/>
</dbReference>
<comment type="cofactor">
    <cofactor evidence="2">
        <name>Ca(2+)</name>
        <dbReference type="ChEBI" id="CHEBI:29108"/>
    </cofactor>
</comment>
<evidence type="ECO:0000256" key="3">
    <source>
        <dbReference type="ARBA" id="ARBA00008061"/>
    </source>
</evidence>
<keyword evidence="9 12" id="KW-0326">Glycosidase</keyword>
<dbReference type="SUPFAM" id="SSF49452">
    <property type="entry name" value="Starch-binding domain-like"/>
    <property type="match status" value="1"/>
</dbReference>
<reference evidence="14 15" key="1">
    <citation type="journal article" date="2015" name="Fungal Genet. Biol.">
        <title>Evolution of novel wood decay mechanisms in Agaricales revealed by the genome sequences of Fistulina hepatica and Cylindrobasidium torrendii.</title>
        <authorList>
            <person name="Floudas D."/>
            <person name="Held B.W."/>
            <person name="Riley R."/>
            <person name="Nagy L.G."/>
            <person name="Koehler G."/>
            <person name="Ransdell A.S."/>
            <person name="Younus H."/>
            <person name="Chow J."/>
            <person name="Chiniquy J."/>
            <person name="Lipzen A."/>
            <person name="Tritt A."/>
            <person name="Sun H."/>
            <person name="Haridas S."/>
            <person name="LaButti K."/>
            <person name="Ohm R.A."/>
            <person name="Kues U."/>
            <person name="Blanchette R.A."/>
            <person name="Grigoriev I.V."/>
            <person name="Minto R.E."/>
            <person name="Hibbett D.S."/>
        </authorList>
    </citation>
    <scope>NUCLEOTIDE SEQUENCE [LARGE SCALE GENOMIC DNA]</scope>
    <source>
        <strain evidence="14 15">ATCC 64428</strain>
    </source>
</reference>
<evidence type="ECO:0000256" key="5">
    <source>
        <dbReference type="ARBA" id="ARBA00022723"/>
    </source>
</evidence>
<protein>
    <recommendedName>
        <fullName evidence="4 12">Alpha-amylase</fullName>
        <ecNumber evidence="4 12">3.2.1.1</ecNumber>
    </recommendedName>
</protein>
<evidence type="ECO:0000259" key="13">
    <source>
        <dbReference type="PROSITE" id="PS51166"/>
    </source>
</evidence>
<dbReference type="InterPro" id="IPR006048">
    <property type="entry name" value="A-amylase/branching_C"/>
</dbReference>
<dbReference type="GO" id="GO:0000272">
    <property type="term" value="P:polysaccharide catabolic process"/>
    <property type="evidence" value="ECO:0007669"/>
    <property type="project" value="UniProtKB-KW"/>
</dbReference>
<dbReference type="Gene3D" id="2.60.40.10">
    <property type="entry name" value="Immunoglobulins"/>
    <property type="match status" value="1"/>
</dbReference>
<dbReference type="InterPro" id="IPR013780">
    <property type="entry name" value="Glyco_hydro_b"/>
</dbReference>
<evidence type="ECO:0000313" key="14">
    <source>
        <dbReference type="EMBL" id="KIY47124.1"/>
    </source>
</evidence>
<dbReference type="CDD" id="cd11317">
    <property type="entry name" value="AmyAc_bac_euk_AmyA"/>
    <property type="match status" value="1"/>
</dbReference>
<evidence type="ECO:0000256" key="2">
    <source>
        <dbReference type="ARBA" id="ARBA00001913"/>
    </source>
</evidence>
<dbReference type="EMBL" id="KN882012">
    <property type="protein sequence ID" value="KIY47124.1"/>
    <property type="molecule type" value="Genomic_DNA"/>
</dbReference>
<evidence type="ECO:0000256" key="11">
    <source>
        <dbReference type="RuleBase" id="RU003615"/>
    </source>
</evidence>
<dbReference type="PRINTS" id="PR00110">
    <property type="entry name" value="ALPHAAMYLASE"/>
</dbReference>
<dbReference type="EC" id="3.2.1.1" evidence="4 12"/>
<keyword evidence="7" id="KW-0106">Calcium</keyword>
<evidence type="ECO:0000256" key="4">
    <source>
        <dbReference type="ARBA" id="ARBA00012595"/>
    </source>
</evidence>
<dbReference type="AlphaFoldDB" id="A0A0D7A9P9"/>
<evidence type="ECO:0000256" key="9">
    <source>
        <dbReference type="ARBA" id="ARBA00023295"/>
    </source>
</evidence>
<dbReference type="InterPro" id="IPR013784">
    <property type="entry name" value="Carb-bd-like_fold"/>
</dbReference>
<organism evidence="14 15">
    <name type="scientific">Fistulina hepatica ATCC 64428</name>
    <dbReference type="NCBI Taxonomy" id="1128425"/>
    <lineage>
        <taxon>Eukaryota</taxon>
        <taxon>Fungi</taxon>
        <taxon>Dikarya</taxon>
        <taxon>Basidiomycota</taxon>
        <taxon>Agaricomycotina</taxon>
        <taxon>Agaricomycetes</taxon>
        <taxon>Agaricomycetidae</taxon>
        <taxon>Agaricales</taxon>
        <taxon>Fistulinaceae</taxon>
        <taxon>Fistulina</taxon>
    </lineage>
</organism>
<dbReference type="GO" id="GO:0004556">
    <property type="term" value="F:alpha-amylase activity"/>
    <property type="evidence" value="ECO:0007669"/>
    <property type="project" value="UniProtKB-UniRule"/>
</dbReference>
<evidence type="ECO:0000313" key="15">
    <source>
        <dbReference type="Proteomes" id="UP000054144"/>
    </source>
</evidence>
<keyword evidence="10" id="KW-0624">Polysaccharide degradation</keyword>
<evidence type="ECO:0000256" key="12">
    <source>
        <dbReference type="RuleBase" id="RU361134"/>
    </source>
</evidence>
<dbReference type="InterPro" id="IPR006046">
    <property type="entry name" value="Alpha_amylase"/>
</dbReference>
<dbReference type="OrthoDB" id="550577at2759"/>
<name>A0A0D7A9P9_9AGAR</name>
<dbReference type="InterPro" id="IPR013783">
    <property type="entry name" value="Ig-like_fold"/>
</dbReference>